<dbReference type="EMBL" id="MU825396">
    <property type="protein sequence ID" value="KAJ7394327.1"/>
    <property type="molecule type" value="Genomic_DNA"/>
</dbReference>
<evidence type="ECO:0000313" key="2">
    <source>
        <dbReference type="Proteomes" id="UP001163046"/>
    </source>
</evidence>
<comment type="caution">
    <text evidence="1">The sequence shown here is derived from an EMBL/GenBank/DDBJ whole genome shotgun (WGS) entry which is preliminary data.</text>
</comment>
<accession>A0A9X0A6P2</accession>
<gene>
    <name evidence="1" type="ORF">OS493_000131</name>
</gene>
<evidence type="ECO:0000313" key="1">
    <source>
        <dbReference type="EMBL" id="KAJ7394327.1"/>
    </source>
</evidence>
<reference evidence="1" key="1">
    <citation type="submission" date="2023-01" db="EMBL/GenBank/DDBJ databases">
        <title>Genome assembly of the deep-sea coral Lophelia pertusa.</title>
        <authorList>
            <person name="Herrera S."/>
            <person name="Cordes E."/>
        </authorList>
    </citation>
    <scope>NUCLEOTIDE SEQUENCE</scope>
    <source>
        <strain evidence="1">USNM1676648</strain>
        <tissue evidence="1">Polyp</tissue>
    </source>
</reference>
<sequence>MFRLDFGTPFGIPNGGQQHATSHAVLSVAVLNKKEFCDFSFGATIKYSSASREGSKECIKLLSEISSNEQEIAHHVYNTSLQEGRLVLLDYLQATQVSGMSERDDRHKRLRQCCNADGMHVFTCSERAEEVSKVLQKIKTAISSYKEQAVNLQRKLNILGLLQERGGFCTIDDILTVCEITDYNAALMWVKHLKRNLLLGKHVLPICVLNPPKKTPPSLRRNLTVVALNTFQSHEETHKKAIAFQSRLCRQYKISTKEDFSLKPDVEKMKETIGLIGCEKTKKIVKNLLMDSGFSEAYLHRKLNFRYSALRNAKVQVSNAKESLKMCGEMPEN</sequence>
<dbReference type="Proteomes" id="UP001163046">
    <property type="component" value="Unassembled WGS sequence"/>
</dbReference>
<protein>
    <submittedName>
        <fullName evidence="1">Uncharacterized protein</fullName>
    </submittedName>
</protein>
<keyword evidence="2" id="KW-1185">Reference proteome</keyword>
<dbReference type="AlphaFoldDB" id="A0A9X0A6P2"/>
<organism evidence="1 2">
    <name type="scientific">Desmophyllum pertusum</name>
    <dbReference type="NCBI Taxonomy" id="174260"/>
    <lineage>
        <taxon>Eukaryota</taxon>
        <taxon>Metazoa</taxon>
        <taxon>Cnidaria</taxon>
        <taxon>Anthozoa</taxon>
        <taxon>Hexacorallia</taxon>
        <taxon>Scleractinia</taxon>
        <taxon>Caryophylliina</taxon>
        <taxon>Caryophylliidae</taxon>
        <taxon>Desmophyllum</taxon>
    </lineage>
</organism>
<name>A0A9X0A6P2_9CNID</name>
<dbReference type="OrthoDB" id="10670362at2759"/>
<proteinExistence type="predicted"/>